<organism evidence="2 3">
    <name type="scientific">Porcisia hertigi</name>
    <dbReference type="NCBI Taxonomy" id="2761500"/>
    <lineage>
        <taxon>Eukaryota</taxon>
        <taxon>Discoba</taxon>
        <taxon>Euglenozoa</taxon>
        <taxon>Kinetoplastea</taxon>
        <taxon>Metakinetoplastina</taxon>
        <taxon>Trypanosomatida</taxon>
        <taxon>Trypanosomatidae</taxon>
        <taxon>Leishmaniinae</taxon>
        <taxon>Porcisia</taxon>
    </lineage>
</organism>
<dbReference type="InterPro" id="IPR032675">
    <property type="entry name" value="LRR_dom_sf"/>
</dbReference>
<evidence type="ECO:0000313" key="3">
    <source>
        <dbReference type="Proteomes" id="UP000674318"/>
    </source>
</evidence>
<dbReference type="GeneID" id="94289339"/>
<dbReference type="EMBL" id="JAFJZO010000027">
    <property type="protein sequence ID" value="KAG5501429.1"/>
    <property type="molecule type" value="Genomic_DNA"/>
</dbReference>
<name>A0A836I1W3_9TRYP</name>
<evidence type="ECO:0000256" key="1">
    <source>
        <dbReference type="SAM" id="MobiDB-lite"/>
    </source>
</evidence>
<evidence type="ECO:0000313" key="2">
    <source>
        <dbReference type="EMBL" id="KAG5501429.1"/>
    </source>
</evidence>
<comment type="caution">
    <text evidence="2">The sequence shown here is derived from an EMBL/GenBank/DDBJ whole genome shotgun (WGS) entry which is preliminary data.</text>
</comment>
<dbReference type="RefSeq" id="XP_067756052.1">
    <property type="nucleotide sequence ID" value="XM_067899262.1"/>
</dbReference>
<dbReference type="Proteomes" id="UP000674318">
    <property type="component" value="Unassembled WGS sequence"/>
</dbReference>
<reference evidence="2 3" key="1">
    <citation type="submission" date="2021-02" db="EMBL/GenBank/DDBJ databases">
        <title>Porcisia hertigi Genome sequencing and assembly.</title>
        <authorList>
            <person name="Almutairi H."/>
            <person name="Gatherer D."/>
        </authorList>
    </citation>
    <scope>NUCLEOTIDE SEQUENCE [LARGE SCALE GENOMIC DNA]</scope>
    <source>
        <strain evidence="2 3">C119</strain>
    </source>
</reference>
<feature type="region of interest" description="Disordered" evidence="1">
    <location>
        <begin position="45"/>
        <end position="75"/>
    </location>
</feature>
<dbReference type="OrthoDB" id="120976at2759"/>
<dbReference type="KEGG" id="phet:94289339"/>
<keyword evidence="3" id="KW-1185">Reference proteome</keyword>
<dbReference type="SUPFAM" id="SSF52047">
    <property type="entry name" value="RNI-like"/>
    <property type="match status" value="1"/>
</dbReference>
<proteinExistence type="predicted"/>
<dbReference type="AlphaFoldDB" id="A0A836I1W3"/>
<gene>
    <name evidence="2" type="ORF">JKF63_03242</name>
</gene>
<accession>A0A836I1W3</accession>
<dbReference type="Gene3D" id="3.80.10.10">
    <property type="entry name" value="Ribonuclease Inhibitor"/>
    <property type="match status" value="1"/>
</dbReference>
<evidence type="ECO:0008006" key="4">
    <source>
        <dbReference type="Google" id="ProtNLM"/>
    </source>
</evidence>
<sequence length="352" mass="38915">MEAQLHDALLASLRLDVDKYHRLTQRNSRLSGFILKVNGAQLQSKVATKDRKRHRETTDAVPRQLSGQPPSQGEEWPSIVLTTLLSVLHHLESEAGAQQDNSEDQSAAWSVKSALGFVAGFEMRHCGLRARHLCPDDRGATGSVSLPNIILSPQRLWNSIARTVSTPGPVCLATLDLECNELGDAGLQLLCSNLLGHLRSLRRLLLASNKITSAGLLLLAGAVQPQDGRNLPSQLETLGLTNNPLGRHACETAYGHPSEAAWCDAFRTLTSHLSSTLRRVHLNHTDLSTQEVLCVLHTLFECVYRDAEPCVFDMVYLRENDVHGKEETLRLLRDKFEGAVTLDTFLHRHVSI</sequence>
<protein>
    <recommendedName>
        <fullName evidence="4">Leucine-rich repeat-containing protein 41</fullName>
    </recommendedName>
</protein>